<organism evidence="1 2">
    <name type="scientific">Faucicola osloensis</name>
    <name type="common">Moraxella osloensis</name>
    <dbReference type="NCBI Taxonomy" id="34062"/>
    <lineage>
        <taxon>Bacteria</taxon>
        <taxon>Pseudomonadati</taxon>
        <taxon>Pseudomonadota</taxon>
        <taxon>Gammaproteobacteria</taxon>
        <taxon>Moraxellales</taxon>
        <taxon>Moraxellaceae</taxon>
        <taxon>Faucicola</taxon>
    </lineage>
</organism>
<sequence>MKNSAYVPPRQLNALTEEQKAKIDEIFDTMPKTYEQDGLGDEAVAHLHYMVETPNGYTCHWFITEKDMEEPQYQAFGLVRLHNWPSELGYISLVELCEIDSMKLDLDFKPTTLSQIYATYLNAA</sequence>
<dbReference type="RefSeq" id="WP_100271120.1">
    <property type="nucleotide sequence ID" value="NZ_CP024444.1"/>
</dbReference>
<dbReference type="EMBL" id="CP024444">
    <property type="protein sequence ID" value="ATR79777.1"/>
    <property type="molecule type" value="Genomic_DNA"/>
</dbReference>
<evidence type="ECO:0000313" key="2">
    <source>
        <dbReference type="Proteomes" id="UP000229340"/>
    </source>
</evidence>
<geneLocation type="plasmid" evidence="2">
    <name>pnp7-1</name>
</geneLocation>
<proteinExistence type="predicted"/>
<name>A0A2D2LXM6_FAUOS</name>
<keyword evidence="1" id="KW-0614">Plasmid</keyword>
<accession>A0A2D2LXM6</accession>
<dbReference type="AlphaFoldDB" id="A0A2D2LXM6"/>
<protein>
    <recommendedName>
        <fullName evidence="3">DUF2958 domain-containing protein</fullName>
    </recommendedName>
</protein>
<evidence type="ECO:0008006" key="3">
    <source>
        <dbReference type="Google" id="ProtNLM"/>
    </source>
</evidence>
<evidence type="ECO:0000313" key="1">
    <source>
        <dbReference type="EMBL" id="ATR79777.1"/>
    </source>
</evidence>
<dbReference type="Proteomes" id="UP000229340">
    <property type="component" value="Plasmid pNP7-1"/>
</dbReference>
<reference evidence="2" key="1">
    <citation type="submission" date="2017-10" db="EMBL/GenBank/DDBJ databases">
        <title>Complete genome sequence of Moraxella osloensis NP7 isolated from human skin.</title>
        <authorList>
            <person name="Lee K."/>
            <person name="Lim J.Y."/>
            <person name="Hwang I."/>
        </authorList>
    </citation>
    <scope>NUCLEOTIDE SEQUENCE [LARGE SCALE GENOMIC DNA]</scope>
    <source>
        <strain evidence="2">NP7</strain>
        <plasmid evidence="2">pnp7-1</plasmid>
    </source>
</reference>
<gene>
    <name evidence="1" type="ORF">NP7_10460</name>
</gene>